<dbReference type="AlphaFoldDB" id="A0A9Q0GM00"/>
<gene>
    <name evidence="1" type="ORF">NE237_026945</name>
</gene>
<accession>A0A9Q0GM00</accession>
<protein>
    <submittedName>
        <fullName evidence="1">Uncharacterized protein</fullName>
    </submittedName>
</protein>
<evidence type="ECO:0000313" key="1">
    <source>
        <dbReference type="EMBL" id="KAJ4950113.1"/>
    </source>
</evidence>
<organism evidence="1 2">
    <name type="scientific">Protea cynaroides</name>
    <dbReference type="NCBI Taxonomy" id="273540"/>
    <lineage>
        <taxon>Eukaryota</taxon>
        <taxon>Viridiplantae</taxon>
        <taxon>Streptophyta</taxon>
        <taxon>Embryophyta</taxon>
        <taxon>Tracheophyta</taxon>
        <taxon>Spermatophyta</taxon>
        <taxon>Magnoliopsida</taxon>
        <taxon>Proteales</taxon>
        <taxon>Proteaceae</taxon>
        <taxon>Protea</taxon>
    </lineage>
</organism>
<comment type="caution">
    <text evidence="1">The sequence shown here is derived from an EMBL/GenBank/DDBJ whole genome shotgun (WGS) entry which is preliminary data.</text>
</comment>
<dbReference type="Proteomes" id="UP001141806">
    <property type="component" value="Unassembled WGS sequence"/>
</dbReference>
<name>A0A9Q0GM00_9MAGN</name>
<keyword evidence="2" id="KW-1185">Reference proteome</keyword>
<proteinExistence type="predicted"/>
<reference evidence="1" key="1">
    <citation type="journal article" date="2023" name="Plant J.">
        <title>The genome of the king protea, Protea cynaroides.</title>
        <authorList>
            <person name="Chang J."/>
            <person name="Duong T.A."/>
            <person name="Schoeman C."/>
            <person name="Ma X."/>
            <person name="Roodt D."/>
            <person name="Barker N."/>
            <person name="Li Z."/>
            <person name="Van de Peer Y."/>
            <person name="Mizrachi E."/>
        </authorList>
    </citation>
    <scope>NUCLEOTIDE SEQUENCE</scope>
    <source>
        <tissue evidence="1">Young leaves</tissue>
    </source>
</reference>
<dbReference type="EMBL" id="JAMYWD010000012">
    <property type="protein sequence ID" value="KAJ4950113.1"/>
    <property type="molecule type" value="Genomic_DNA"/>
</dbReference>
<sequence length="104" mass="11886">MHLKAKVAGFLHFLPFRLMSPVFSFVLCCTVTLDVQKILPTPETIEHRWASAIDSSYLFCFFDLSTYSFVQCCSIFIETVLSSSSHQHLRLRGYSFRSLLGLLS</sequence>
<evidence type="ECO:0000313" key="2">
    <source>
        <dbReference type="Proteomes" id="UP001141806"/>
    </source>
</evidence>